<protein>
    <submittedName>
        <fullName evidence="2">Methyltransferase domain-containing protein</fullName>
    </submittedName>
</protein>
<gene>
    <name evidence="2" type="ORF">RFV38_01210</name>
</gene>
<dbReference type="Proteomes" id="UP001279681">
    <property type="component" value="Unassembled WGS sequence"/>
</dbReference>
<dbReference type="InterPro" id="IPR052356">
    <property type="entry name" value="Thiol_S-MT"/>
</dbReference>
<dbReference type="Pfam" id="PF08241">
    <property type="entry name" value="Methyltransf_11"/>
    <property type="match status" value="1"/>
</dbReference>
<dbReference type="Gene3D" id="3.40.50.150">
    <property type="entry name" value="Vaccinia Virus protein VP39"/>
    <property type="match status" value="1"/>
</dbReference>
<keyword evidence="2" id="KW-0489">Methyltransferase</keyword>
<proteinExistence type="predicted"/>
<dbReference type="PANTHER" id="PTHR45036">
    <property type="entry name" value="METHYLTRANSFERASE LIKE 7B"/>
    <property type="match status" value="1"/>
</dbReference>
<evidence type="ECO:0000313" key="2">
    <source>
        <dbReference type="EMBL" id="MDX8335129.1"/>
    </source>
</evidence>
<comment type="caution">
    <text evidence="2">The sequence shown here is derived from an EMBL/GenBank/DDBJ whole genome shotgun (WGS) entry which is preliminary data.</text>
</comment>
<dbReference type="CDD" id="cd02440">
    <property type="entry name" value="AdoMet_MTases"/>
    <property type="match status" value="1"/>
</dbReference>
<dbReference type="GO" id="GO:0032259">
    <property type="term" value="P:methylation"/>
    <property type="evidence" value="ECO:0007669"/>
    <property type="project" value="UniProtKB-KW"/>
</dbReference>
<dbReference type="InterPro" id="IPR013216">
    <property type="entry name" value="Methyltransf_11"/>
</dbReference>
<dbReference type="InterPro" id="IPR029063">
    <property type="entry name" value="SAM-dependent_MTases_sf"/>
</dbReference>
<dbReference type="EMBL" id="JAVIKH010000001">
    <property type="protein sequence ID" value="MDX8335129.1"/>
    <property type="molecule type" value="Genomic_DNA"/>
</dbReference>
<dbReference type="GO" id="GO:0008168">
    <property type="term" value="F:methyltransferase activity"/>
    <property type="evidence" value="ECO:0007669"/>
    <property type="project" value="UniProtKB-KW"/>
</dbReference>
<reference evidence="3" key="1">
    <citation type="submission" date="2023-07" db="EMBL/GenBank/DDBJ databases">
        <authorList>
            <person name="Colorado M.A."/>
            <person name="Villamil L.M."/>
            <person name="Melo J.F."/>
            <person name="Rodriguez J.A."/>
            <person name="Ruiz R.Y."/>
        </authorList>
    </citation>
    <scope>NUCLEOTIDE SEQUENCE [LARGE SCALE GENOMIC DNA]</scope>
    <source>
        <strain evidence="3">C33</strain>
    </source>
</reference>
<evidence type="ECO:0000259" key="1">
    <source>
        <dbReference type="Pfam" id="PF08241"/>
    </source>
</evidence>
<evidence type="ECO:0000313" key="3">
    <source>
        <dbReference type="Proteomes" id="UP001279681"/>
    </source>
</evidence>
<sequence>METKDKYSRIAKLFDKMEEKMPMNKIKEKGIDTLSGKILEVGIGSGATLKYYGKNSDVTGIDFSIGMLNIAKEKAKALDLKNIKLLEMDIENMSFANETFDSVFSSCVFCTVPNPKKGISEIYRVLKKGGKVVFIEHMKSKNPILNIALKFLNIFTTWILGTSLLRETEKTIRESGFTKVRSENVMLGDVVRFIVAEK</sequence>
<name>A0ABU4W6K4_9FUSO</name>
<keyword evidence="2" id="KW-0808">Transferase</keyword>
<organism evidence="2 3">
    <name type="scientific">Candidatus Cetobacterium colombiensis</name>
    <dbReference type="NCBI Taxonomy" id="3073100"/>
    <lineage>
        <taxon>Bacteria</taxon>
        <taxon>Fusobacteriati</taxon>
        <taxon>Fusobacteriota</taxon>
        <taxon>Fusobacteriia</taxon>
        <taxon>Fusobacteriales</taxon>
        <taxon>Fusobacteriaceae</taxon>
        <taxon>Cetobacterium</taxon>
    </lineage>
</organism>
<dbReference type="SUPFAM" id="SSF53335">
    <property type="entry name" value="S-adenosyl-L-methionine-dependent methyltransferases"/>
    <property type="match status" value="1"/>
</dbReference>
<accession>A0ABU4W6K4</accession>
<dbReference type="RefSeq" id="WP_320312539.1">
    <property type="nucleotide sequence ID" value="NZ_JAVIKH010000001.1"/>
</dbReference>
<keyword evidence="3" id="KW-1185">Reference proteome</keyword>
<feature type="domain" description="Methyltransferase type 11" evidence="1">
    <location>
        <begin position="39"/>
        <end position="134"/>
    </location>
</feature>
<dbReference type="PANTHER" id="PTHR45036:SF1">
    <property type="entry name" value="METHYLTRANSFERASE LIKE 7A"/>
    <property type="match status" value="1"/>
</dbReference>